<protein>
    <submittedName>
        <fullName evidence="1">Uncharacterized protein</fullName>
    </submittedName>
</protein>
<feature type="non-terminal residue" evidence="1">
    <location>
        <position position="1"/>
    </location>
</feature>
<name>A0A382Y6H1_9ZZZZ</name>
<proteinExistence type="predicted"/>
<feature type="non-terminal residue" evidence="1">
    <location>
        <position position="265"/>
    </location>
</feature>
<gene>
    <name evidence="1" type="ORF">METZ01_LOCUS431760</name>
</gene>
<accession>A0A382Y6H1</accession>
<organism evidence="1">
    <name type="scientific">marine metagenome</name>
    <dbReference type="NCBI Taxonomy" id="408172"/>
    <lineage>
        <taxon>unclassified sequences</taxon>
        <taxon>metagenomes</taxon>
        <taxon>ecological metagenomes</taxon>
    </lineage>
</organism>
<sequence>DCATIEGCDDVDADGICDDVDDCVGEYDCAGECNGDAVEDNCGVCGGEGQSCDQFISLSIGSVENGVMEIIMENTMPIAGFQFELTGVALATGACSGGSAGDGDFQVSYNETGMVLGFSMTGTQIPAGNGVLTNVAYTATGDESCITNEILALGDWPGGLYEINIGECAALDDGGGTDGGDDGGGEEFLGCLDESACNYDDGADTDDGSCYYDEAGCTASISDDCEAAGGVAGYTAAGCVTLATSDDFLASCEAQGVEASILSAC</sequence>
<dbReference type="AlphaFoldDB" id="A0A382Y6H1"/>
<dbReference type="EMBL" id="UINC01173356">
    <property type="protein sequence ID" value="SVD78906.1"/>
    <property type="molecule type" value="Genomic_DNA"/>
</dbReference>
<reference evidence="1" key="1">
    <citation type="submission" date="2018-05" db="EMBL/GenBank/DDBJ databases">
        <authorList>
            <person name="Lanie J.A."/>
            <person name="Ng W.-L."/>
            <person name="Kazmierczak K.M."/>
            <person name="Andrzejewski T.M."/>
            <person name="Davidsen T.M."/>
            <person name="Wayne K.J."/>
            <person name="Tettelin H."/>
            <person name="Glass J.I."/>
            <person name="Rusch D."/>
            <person name="Podicherti R."/>
            <person name="Tsui H.-C.T."/>
            <person name="Winkler M.E."/>
        </authorList>
    </citation>
    <scope>NUCLEOTIDE SEQUENCE</scope>
</reference>
<evidence type="ECO:0000313" key="1">
    <source>
        <dbReference type="EMBL" id="SVD78906.1"/>
    </source>
</evidence>